<gene>
    <name evidence="3" type="ORF">M9Y10_011762</name>
</gene>
<protein>
    <recommendedName>
        <fullName evidence="2">Nucleoplasmin-like domain-containing protein</fullName>
    </recommendedName>
</protein>
<dbReference type="Proteomes" id="UP001470230">
    <property type="component" value="Unassembled WGS sequence"/>
</dbReference>
<name>A0ABR2IKB4_9EUKA</name>
<dbReference type="Gene3D" id="2.60.120.340">
    <property type="entry name" value="Nucleoplasmin core domain"/>
    <property type="match status" value="1"/>
</dbReference>
<comment type="caution">
    <text evidence="3">The sequence shown here is derived from an EMBL/GenBank/DDBJ whole genome shotgun (WGS) entry which is preliminary data.</text>
</comment>
<evidence type="ECO:0000259" key="2">
    <source>
        <dbReference type="Pfam" id="PF17800"/>
    </source>
</evidence>
<accession>A0ABR2IKB4</accession>
<evidence type="ECO:0000313" key="4">
    <source>
        <dbReference type="Proteomes" id="UP001470230"/>
    </source>
</evidence>
<feature type="domain" description="Nucleoplasmin-like" evidence="2">
    <location>
        <begin position="11"/>
        <end position="123"/>
    </location>
</feature>
<keyword evidence="4" id="KW-1185">Reference proteome</keyword>
<reference evidence="3 4" key="1">
    <citation type="submission" date="2024-04" db="EMBL/GenBank/DDBJ databases">
        <title>Tritrichomonas musculus Genome.</title>
        <authorList>
            <person name="Alves-Ferreira E."/>
            <person name="Grigg M."/>
            <person name="Lorenzi H."/>
            <person name="Galac M."/>
        </authorList>
    </citation>
    <scope>NUCLEOTIDE SEQUENCE [LARGE SCALE GENOMIC DNA]</scope>
    <source>
        <strain evidence="3 4">EAF2021</strain>
    </source>
</reference>
<dbReference type="Pfam" id="PF17800">
    <property type="entry name" value="NPL"/>
    <property type="match status" value="1"/>
</dbReference>
<organism evidence="3 4">
    <name type="scientific">Tritrichomonas musculus</name>
    <dbReference type="NCBI Taxonomy" id="1915356"/>
    <lineage>
        <taxon>Eukaryota</taxon>
        <taxon>Metamonada</taxon>
        <taxon>Parabasalia</taxon>
        <taxon>Tritrichomonadida</taxon>
        <taxon>Tritrichomonadidae</taxon>
        <taxon>Tritrichomonas</taxon>
    </lineage>
</organism>
<dbReference type="EMBL" id="JAPFFF010000017">
    <property type="protein sequence ID" value="KAK8864067.1"/>
    <property type="molecule type" value="Genomic_DNA"/>
</dbReference>
<feature type="region of interest" description="Disordered" evidence="1">
    <location>
        <begin position="149"/>
        <end position="182"/>
    </location>
</feature>
<evidence type="ECO:0000313" key="3">
    <source>
        <dbReference type="EMBL" id="KAK8864067.1"/>
    </source>
</evidence>
<sequence>MSNDPNDYPKFFALSVKEGKKEELTVFDVPYLLITNVCLNIPIDTTSFLTKPTRLFAHCQTRVNNSNQTEESAIIQTQLSSICIATLIPQRNEHCSIQFKLLQNEKVEFEVIGPYQVDIIGYYSTPEFLNTNSDEEMLKRLSLFYEEEEEEEQMINSSDLEKEAQKQHSMNEKEGGEIGEQV</sequence>
<evidence type="ECO:0000256" key="1">
    <source>
        <dbReference type="SAM" id="MobiDB-lite"/>
    </source>
</evidence>
<feature type="compositionally biased region" description="Basic and acidic residues" evidence="1">
    <location>
        <begin position="159"/>
        <end position="176"/>
    </location>
</feature>
<dbReference type="InterPro" id="IPR041232">
    <property type="entry name" value="NPL"/>
</dbReference>
<proteinExistence type="predicted"/>